<dbReference type="CTD" id="32329"/>
<gene>
    <name evidence="7" type="primary">LOC113796633</name>
</gene>
<evidence type="ECO:0000256" key="2">
    <source>
        <dbReference type="ARBA" id="ARBA00005988"/>
    </source>
</evidence>
<name>A0A6P6YDG1_DERPT</name>
<keyword evidence="4" id="KW-0175">Coiled coil</keyword>
<dbReference type="Gene3D" id="3.40.630.10">
    <property type="entry name" value="Zn peptidases"/>
    <property type="match status" value="1"/>
</dbReference>
<evidence type="ECO:0000256" key="4">
    <source>
        <dbReference type="SAM" id="Coils"/>
    </source>
</evidence>
<reference evidence="7" key="1">
    <citation type="submission" date="2025-08" db="UniProtKB">
        <authorList>
            <consortium name="RefSeq"/>
        </authorList>
    </citation>
    <scope>IDENTIFICATION</scope>
    <source>
        <strain evidence="7">Airmid</strain>
    </source>
</reference>
<dbReference type="InterPro" id="IPR050821">
    <property type="entry name" value="Cytosolic_carboxypeptidase"/>
</dbReference>
<dbReference type="OMA" id="NIFSYSC"/>
<dbReference type="PANTHER" id="PTHR12756">
    <property type="entry name" value="CYTOSOLIC CARBOXYPEPTIDASE"/>
    <property type="match status" value="1"/>
</dbReference>
<dbReference type="SUPFAM" id="SSF53187">
    <property type="entry name" value="Zn-dependent exopeptidases"/>
    <property type="match status" value="1"/>
</dbReference>
<dbReference type="InParanoid" id="A0A6P6YDG1"/>
<dbReference type="PANTHER" id="PTHR12756:SF11">
    <property type="entry name" value="CYTOSOLIC CARBOXYPEPTIDASE 1"/>
    <property type="match status" value="1"/>
</dbReference>
<sequence length="1385" mass="162985">MDTDFNDRFEHDEFSIEQVKQLFHCLVDNDDNLLKKCCDFLNNSLIDDDSTINNNVSSQKTTFRNGECETEQQQQTEIHFESRNDEFEQIISSLSQNIRQIQLEFNQHNNNNKNPTTTINYCELTDSFFNKSNQIQLDLVKIKKFLILKSTSGEEKRCRKHSTCGQSYNNYINRILGNRFFFLQLLHFECIILHYLKCFSQQQQTFSNNNLSNDILLSQMQCLFRNYYTLIIKLSYEPPFVQSVRSLHPKSSIITCNILCYYLKLLDHKLIRENSQNNQQELVDTIINNRSIVIILDYLIILNRLELLDFKTEIFPNIIAGFGENQSDFDKIIQITQEYFENNPDSSLLSSQINLVRFGNLILRKFGSLNKFIEKSTLRSRTILMLFNVCRKLRCDSDRFCSSWILLPTVIELLQHCNQYHREICEQKSTLNLNKDDIDRLEIGEKLIEKDSQLKLYLSILRDIYGILSLLLTFTESSITNEYFRSLKIGEIIFQKFMQPFVCSLNGTEHNDPIISDDNYRQMKINTISEAYKISNLYRKQYDRIIHYTNRLVVMSSMFIQRLLPSLLIPLDDNRNPFTFQYNPHLPKATTIVEQISEDQGDYDDDEEQPDLEIYPVGSDEECLESDLFSESELEDTTSNDNNKKKSEEIDSSLARSYLGFFPEIKFNCSNDDNELKLSCSCDQDCSKPIFKQKPTNISTFIRPDKIDDFDWKKTFTAIYDSIKTVQPKQVIPTPELNNCHQQNSVQIHPMTYPFLKNAIRLKNYHHIKLLDHVGQRLFPLFNNCEYNIVYDIEKPVAKTMDDEKFLKFESRFECGNLRKALFIQQSNPNENNEQEYLLILNPDINCTSHTQWFYFQVKQMQTNHKYRFKIINCEKKSILFNNGQQPLFYSCREYEKCGKTWQRIHDNEPMTNNKYIVAYYRNHYVKNKEFKNLFKAKLFYTLEFTFTFPYENDECYFAFNIPFSYSQLQTNICYWSYLVDNHNRKKSVNPGDQILFISQTLCSSLKGNDLPVITITSNDKFDDKHYIMITARVHPSESNSSWLLKGFIDFLLHSSDNDGDDQLIWLKRKELLDKYIFKIIPMLNPDGVINGCTRTDLQTEDLNRHWMDPSPILHPTIYHSKMLLQCLHTYSGGRNPVAFLDIHGHSRRHNIFSYSCFPLLSWKKSDQQNYFKKHLQKHLCVCTDNTTCKLIDQLESIKNEMNDDDEHVVNLAMPPFLTIPLVLQYQQSPAFNPDYCSFAMQKDREQTARLVAYRQYGINLAYTIECSASGCDRGPYAGQNLSIIQMQEMGHFLAKSFNLIKFIYCSSKHFPLIQFIPESIDDQQQQNVNKANKISNIILNRCVRSRTSDKSMMPKQQKIKQMITNLYPDLNELDSYFVEKINNK</sequence>
<proteinExistence type="inferred from homology"/>
<keyword evidence="6" id="KW-1185">Reference proteome</keyword>
<dbReference type="GO" id="GO:0004181">
    <property type="term" value="F:metallocarboxypeptidase activity"/>
    <property type="evidence" value="ECO:0007669"/>
    <property type="project" value="InterPro"/>
</dbReference>
<evidence type="ECO:0000256" key="3">
    <source>
        <dbReference type="PROSITE-ProRule" id="PRU01379"/>
    </source>
</evidence>
<dbReference type="Pfam" id="PF18027">
    <property type="entry name" value="Pepdidase_M14_N"/>
    <property type="match status" value="1"/>
</dbReference>
<dbReference type="KEGG" id="dpte:113796633"/>
<organism evidence="6 7">
    <name type="scientific">Dermatophagoides pteronyssinus</name>
    <name type="common">European house dust mite</name>
    <dbReference type="NCBI Taxonomy" id="6956"/>
    <lineage>
        <taxon>Eukaryota</taxon>
        <taxon>Metazoa</taxon>
        <taxon>Ecdysozoa</taxon>
        <taxon>Arthropoda</taxon>
        <taxon>Chelicerata</taxon>
        <taxon>Arachnida</taxon>
        <taxon>Acari</taxon>
        <taxon>Acariformes</taxon>
        <taxon>Sarcoptiformes</taxon>
        <taxon>Astigmata</taxon>
        <taxon>Psoroptidia</taxon>
        <taxon>Analgoidea</taxon>
        <taxon>Pyroglyphidae</taxon>
        <taxon>Dermatophagoidinae</taxon>
        <taxon>Dermatophagoides</taxon>
    </lineage>
</organism>
<accession>A0A6P6YDG1</accession>
<evidence type="ECO:0000313" key="6">
    <source>
        <dbReference type="Proteomes" id="UP000515146"/>
    </source>
</evidence>
<dbReference type="Gene3D" id="2.60.40.3120">
    <property type="match status" value="1"/>
</dbReference>
<dbReference type="RefSeq" id="XP_027202739.1">
    <property type="nucleotide sequence ID" value="XM_027346938.1"/>
</dbReference>
<dbReference type="PROSITE" id="PS52035">
    <property type="entry name" value="PEPTIDASE_M14"/>
    <property type="match status" value="1"/>
</dbReference>
<dbReference type="OrthoDB" id="10253041at2759"/>
<comment type="similarity">
    <text evidence="2 3">Belongs to the peptidase M14 family.</text>
</comment>
<dbReference type="GO" id="GO:0008270">
    <property type="term" value="F:zinc ion binding"/>
    <property type="evidence" value="ECO:0007669"/>
    <property type="project" value="InterPro"/>
</dbReference>
<comment type="cofactor">
    <cofactor evidence="1">
        <name>Zn(2+)</name>
        <dbReference type="ChEBI" id="CHEBI:29105"/>
    </cofactor>
</comment>
<evidence type="ECO:0000313" key="7">
    <source>
        <dbReference type="RefSeq" id="XP_027202739.1"/>
    </source>
</evidence>
<dbReference type="GO" id="GO:0006508">
    <property type="term" value="P:proteolysis"/>
    <property type="evidence" value="ECO:0007669"/>
    <property type="project" value="InterPro"/>
</dbReference>
<dbReference type="Pfam" id="PF00246">
    <property type="entry name" value="Peptidase_M14"/>
    <property type="match status" value="1"/>
</dbReference>
<dbReference type="InterPro" id="IPR000834">
    <property type="entry name" value="Peptidase_M14"/>
</dbReference>
<evidence type="ECO:0000256" key="1">
    <source>
        <dbReference type="ARBA" id="ARBA00001947"/>
    </source>
</evidence>
<evidence type="ECO:0000259" key="5">
    <source>
        <dbReference type="PROSITE" id="PS52035"/>
    </source>
</evidence>
<feature type="coiled-coil region" evidence="4">
    <location>
        <begin position="84"/>
        <end position="111"/>
    </location>
</feature>
<protein>
    <submittedName>
        <fullName evidence="7">Uncharacterized protein LOC113796633</fullName>
    </submittedName>
</protein>
<dbReference type="InterPro" id="IPR040626">
    <property type="entry name" value="Pepdidase_M14_N"/>
</dbReference>
<feature type="domain" description="Peptidase M14" evidence="5">
    <location>
        <begin position="962"/>
        <end position="1301"/>
    </location>
</feature>
<feature type="active site" description="Proton donor/acceptor" evidence="3">
    <location>
        <position position="1266"/>
    </location>
</feature>
<dbReference type="Proteomes" id="UP000515146">
    <property type="component" value="Unplaced"/>
</dbReference>